<accession>A0ABV6DTX6</accession>
<sequence length="413" mass="46600">MSRWIPIGKQHPLAALLWSSFLLKAVIILLEGSHYSLQSDDVQYIRTARIWLQTGMFTYNDPTQPTLFITPGYPAFLAAMMAILGDTSWYPNAVRLVQAAIFTASLLILHRIGLRLVGQRAALGAVALCAFSPSLNLVANLLLTEALFLPLILILTELMLRLYDKPRLQTAILFGIAWAAAIYVRPTIAPWPGLMFLLLLLWQHTRSRRRTIVLSAVVAGVIVLVSLTPWWVRNYHVSGTFVPLTQAGGNPLLLGTFPFIPPTLEEQRSWHPSTDLRANDRFDSEWAKQRIKDGFRTQPLLYTAWYTVGKFLYLWGDVYYWISLAGLPLSVPILYHYAIVIPGAIGLWRLRKRKEVQLLLSLLGMMTALYMIYLTHSRYAIPFIPLLSLFSAAVILGEKPTVATKEEVHPHVS</sequence>
<dbReference type="InterPro" id="IPR038731">
    <property type="entry name" value="RgtA/B/C-like"/>
</dbReference>
<evidence type="ECO:0000256" key="1">
    <source>
        <dbReference type="ARBA" id="ARBA00004651"/>
    </source>
</evidence>
<proteinExistence type="predicted"/>
<feature type="domain" description="Glycosyltransferase RgtA/B/C/D-like" evidence="9">
    <location>
        <begin position="71"/>
        <end position="228"/>
    </location>
</feature>
<dbReference type="RefSeq" id="WP_377473963.1">
    <property type="nucleotide sequence ID" value="NZ_JBHLWN010000110.1"/>
</dbReference>
<protein>
    <submittedName>
        <fullName evidence="10">ArnT family glycosyltransferase</fullName>
        <ecNumber evidence="10">2.4.-.-</ecNumber>
    </submittedName>
</protein>
<feature type="transmembrane region" description="Helical" evidence="8">
    <location>
        <begin position="12"/>
        <end position="30"/>
    </location>
</feature>
<keyword evidence="4 10" id="KW-0808">Transferase</keyword>
<evidence type="ECO:0000259" key="9">
    <source>
        <dbReference type="Pfam" id="PF13231"/>
    </source>
</evidence>
<keyword evidence="7 8" id="KW-0472">Membrane</keyword>
<feature type="transmembrane region" description="Helical" evidence="8">
    <location>
        <begin position="212"/>
        <end position="232"/>
    </location>
</feature>
<dbReference type="GO" id="GO:0016757">
    <property type="term" value="F:glycosyltransferase activity"/>
    <property type="evidence" value="ECO:0007669"/>
    <property type="project" value="UniProtKB-KW"/>
</dbReference>
<comment type="caution">
    <text evidence="10">The sequence shown here is derived from an EMBL/GenBank/DDBJ whole genome shotgun (WGS) entry which is preliminary data.</text>
</comment>
<keyword evidence="6 8" id="KW-1133">Transmembrane helix</keyword>
<organism evidence="10 11">
    <name type="scientific">Paenibacillus chartarius</name>
    <dbReference type="NCBI Taxonomy" id="747481"/>
    <lineage>
        <taxon>Bacteria</taxon>
        <taxon>Bacillati</taxon>
        <taxon>Bacillota</taxon>
        <taxon>Bacilli</taxon>
        <taxon>Bacillales</taxon>
        <taxon>Paenibacillaceae</taxon>
        <taxon>Paenibacillus</taxon>
    </lineage>
</organism>
<feature type="transmembrane region" description="Helical" evidence="8">
    <location>
        <begin position="66"/>
        <end position="84"/>
    </location>
</feature>
<evidence type="ECO:0000256" key="7">
    <source>
        <dbReference type="ARBA" id="ARBA00023136"/>
    </source>
</evidence>
<dbReference type="Proteomes" id="UP001589776">
    <property type="component" value="Unassembled WGS sequence"/>
</dbReference>
<evidence type="ECO:0000256" key="4">
    <source>
        <dbReference type="ARBA" id="ARBA00022679"/>
    </source>
</evidence>
<keyword evidence="3 10" id="KW-0328">Glycosyltransferase</keyword>
<dbReference type="EMBL" id="JBHLWN010000110">
    <property type="protein sequence ID" value="MFC0216113.1"/>
    <property type="molecule type" value="Genomic_DNA"/>
</dbReference>
<evidence type="ECO:0000313" key="11">
    <source>
        <dbReference type="Proteomes" id="UP001589776"/>
    </source>
</evidence>
<dbReference type="EC" id="2.4.-.-" evidence="10"/>
<evidence type="ECO:0000256" key="8">
    <source>
        <dbReference type="SAM" id="Phobius"/>
    </source>
</evidence>
<feature type="transmembrane region" description="Helical" evidence="8">
    <location>
        <begin position="175"/>
        <end position="200"/>
    </location>
</feature>
<dbReference type="InterPro" id="IPR050297">
    <property type="entry name" value="LipidA_mod_glycosyltrf_83"/>
</dbReference>
<keyword evidence="2" id="KW-1003">Cell membrane</keyword>
<keyword evidence="11" id="KW-1185">Reference proteome</keyword>
<evidence type="ECO:0000256" key="5">
    <source>
        <dbReference type="ARBA" id="ARBA00022692"/>
    </source>
</evidence>
<gene>
    <name evidence="10" type="ORF">ACFFK0_27330</name>
</gene>
<evidence type="ECO:0000313" key="10">
    <source>
        <dbReference type="EMBL" id="MFC0216113.1"/>
    </source>
</evidence>
<reference evidence="10 11" key="1">
    <citation type="submission" date="2024-09" db="EMBL/GenBank/DDBJ databases">
        <authorList>
            <person name="Sun Q."/>
            <person name="Mori K."/>
        </authorList>
    </citation>
    <scope>NUCLEOTIDE SEQUENCE [LARGE SCALE GENOMIC DNA]</scope>
    <source>
        <strain evidence="10 11">CCM 7759</strain>
    </source>
</reference>
<evidence type="ECO:0000256" key="2">
    <source>
        <dbReference type="ARBA" id="ARBA00022475"/>
    </source>
</evidence>
<name>A0ABV6DTX6_9BACL</name>
<evidence type="ECO:0000256" key="3">
    <source>
        <dbReference type="ARBA" id="ARBA00022676"/>
    </source>
</evidence>
<feature type="transmembrane region" description="Helical" evidence="8">
    <location>
        <begin position="96"/>
        <end position="114"/>
    </location>
</feature>
<feature type="transmembrane region" description="Helical" evidence="8">
    <location>
        <begin position="356"/>
        <end position="373"/>
    </location>
</feature>
<evidence type="ECO:0000256" key="6">
    <source>
        <dbReference type="ARBA" id="ARBA00022989"/>
    </source>
</evidence>
<keyword evidence="5 8" id="KW-0812">Transmembrane</keyword>
<feature type="transmembrane region" description="Helical" evidence="8">
    <location>
        <begin position="318"/>
        <end position="344"/>
    </location>
</feature>
<dbReference type="Pfam" id="PF13231">
    <property type="entry name" value="PMT_2"/>
    <property type="match status" value="1"/>
</dbReference>
<dbReference type="PANTHER" id="PTHR33908">
    <property type="entry name" value="MANNOSYLTRANSFERASE YKCB-RELATED"/>
    <property type="match status" value="1"/>
</dbReference>
<comment type="subcellular location">
    <subcellularLocation>
        <location evidence="1">Cell membrane</location>
        <topology evidence="1">Multi-pass membrane protein</topology>
    </subcellularLocation>
</comment>
<dbReference type="PANTHER" id="PTHR33908:SF11">
    <property type="entry name" value="MEMBRANE PROTEIN"/>
    <property type="match status" value="1"/>
</dbReference>
<feature type="transmembrane region" description="Helical" evidence="8">
    <location>
        <begin position="379"/>
        <end position="397"/>
    </location>
</feature>